<accession>A0A2P2QTY0</accession>
<dbReference type="EMBL" id="GGEC01089979">
    <property type="protein sequence ID" value="MBX70463.1"/>
    <property type="molecule type" value="Transcribed_RNA"/>
</dbReference>
<feature type="region of interest" description="Disordered" evidence="1">
    <location>
        <begin position="1"/>
        <end position="27"/>
    </location>
</feature>
<evidence type="ECO:0000256" key="1">
    <source>
        <dbReference type="SAM" id="MobiDB-lite"/>
    </source>
</evidence>
<dbReference type="AlphaFoldDB" id="A0A2P2QTY0"/>
<protein>
    <submittedName>
        <fullName evidence="3">Uncharacterized protein</fullName>
    </submittedName>
</protein>
<feature type="transmembrane region" description="Helical" evidence="2">
    <location>
        <begin position="35"/>
        <end position="55"/>
    </location>
</feature>
<feature type="compositionally biased region" description="Polar residues" evidence="1">
    <location>
        <begin position="1"/>
        <end position="13"/>
    </location>
</feature>
<keyword evidence="2" id="KW-0812">Transmembrane</keyword>
<name>A0A2P2QTY0_RHIMU</name>
<keyword evidence="2" id="KW-1133">Transmembrane helix</keyword>
<evidence type="ECO:0000313" key="3">
    <source>
        <dbReference type="EMBL" id="MBX70463.1"/>
    </source>
</evidence>
<evidence type="ECO:0000256" key="2">
    <source>
        <dbReference type="SAM" id="Phobius"/>
    </source>
</evidence>
<reference evidence="3" key="1">
    <citation type="submission" date="2018-02" db="EMBL/GenBank/DDBJ databases">
        <title>Rhizophora mucronata_Transcriptome.</title>
        <authorList>
            <person name="Meera S.P."/>
            <person name="Sreeshan A."/>
            <person name="Augustine A."/>
        </authorList>
    </citation>
    <scope>NUCLEOTIDE SEQUENCE</scope>
    <source>
        <tissue evidence="3">Leaf</tissue>
    </source>
</reference>
<organism evidence="3">
    <name type="scientific">Rhizophora mucronata</name>
    <name type="common">Asiatic mangrove</name>
    <dbReference type="NCBI Taxonomy" id="61149"/>
    <lineage>
        <taxon>Eukaryota</taxon>
        <taxon>Viridiplantae</taxon>
        <taxon>Streptophyta</taxon>
        <taxon>Embryophyta</taxon>
        <taxon>Tracheophyta</taxon>
        <taxon>Spermatophyta</taxon>
        <taxon>Magnoliopsida</taxon>
        <taxon>eudicotyledons</taxon>
        <taxon>Gunneridae</taxon>
        <taxon>Pentapetalae</taxon>
        <taxon>rosids</taxon>
        <taxon>fabids</taxon>
        <taxon>Malpighiales</taxon>
        <taxon>Rhizophoraceae</taxon>
        <taxon>Rhizophora</taxon>
    </lineage>
</organism>
<sequence length="56" mass="6232">MSVNVSTTTNTGKSEFVNAGELDNNSSQQTVPYKLIPMTTIAFLLHIFMLCSYLFL</sequence>
<keyword evidence="2" id="KW-0472">Membrane</keyword>
<proteinExistence type="predicted"/>